<dbReference type="PANTHER" id="PTHR10183:SF379">
    <property type="entry name" value="CALPAIN-5"/>
    <property type="match status" value="1"/>
</dbReference>
<dbReference type="Pfam" id="PF00648">
    <property type="entry name" value="Peptidase_C2"/>
    <property type="match status" value="1"/>
</dbReference>
<evidence type="ECO:0000313" key="8">
    <source>
        <dbReference type="EMBL" id="CAD7622930.1"/>
    </source>
</evidence>
<evidence type="ECO:0000256" key="4">
    <source>
        <dbReference type="ARBA" id="ARBA00022807"/>
    </source>
</evidence>
<dbReference type="SMART" id="SM00230">
    <property type="entry name" value="CysPc"/>
    <property type="match status" value="1"/>
</dbReference>
<evidence type="ECO:0000256" key="3">
    <source>
        <dbReference type="ARBA" id="ARBA00022801"/>
    </source>
</evidence>
<comment type="similarity">
    <text evidence="1">Belongs to the peptidase C2 family.</text>
</comment>
<dbReference type="InterPro" id="IPR035892">
    <property type="entry name" value="C2_domain_sf"/>
</dbReference>
<dbReference type="EMBL" id="OC855938">
    <property type="protein sequence ID" value="CAD7622930.1"/>
    <property type="molecule type" value="Genomic_DNA"/>
</dbReference>
<dbReference type="InterPro" id="IPR000008">
    <property type="entry name" value="C2_dom"/>
</dbReference>
<dbReference type="InterPro" id="IPR001300">
    <property type="entry name" value="Peptidase_C2_calpain_cat"/>
</dbReference>
<protein>
    <recommendedName>
        <fullName evidence="10">C2 domain-containing protein</fullName>
    </recommendedName>
</protein>
<keyword evidence="9" id="KW-1185">Reference proteome</keyword>
<evidence type="ECO:0000259" key="7">
    <source>
        <dbReference type="PROSITE" id="PS50203"/>
    </source>
</evidence>
<dbReference type="Pfam" id="PF00168">
    <property type="entry name" value="C2"/>
    <property type="match status" value="1"/>
</dbReference>
<dbReference type="SUPFAM" id="SSF49562">
    <property type="entry name" value="C2 domain (Calcium/lipid-binding domain, CaLB)"/>
    <property type="match status" value="1"/>
</dbReference>
<feature type="domain" description="Calpain catalytic" evidence="7">
    <location>
        <begin position="28"/>
        <end position="311"/>
    </location>
</feature>
<comment type="caution">
    <text evidence="5">Lacks conserved residue(s) required for the propagation of feature annotation.</text>
</comment>
<dbReference type="AlphaFoldDB" id="A0A7R9KGZ3"/>
<evidence type="ECO:0000256" key="1">
    <source>
        <dbReference type="ARBA" id="ARBA00007623"/>
    </source>
</evidence>
<evidence type="ECO:0000256" key="5">
    <source>
        <dbReference type="PROSITE-ProRule" id="PRU00239"/>
    </source>
</evidence>
<accession>A0A7R9KGZ3</accession>
<dbReference type="Gene3D" id="1.10.287.810">
    <property type="entry name" value="Mitochondrial import inner membrane translocase subunit tim13 like domains"/>
    <property type="match status" value="1"/>
</dbReference>
<dbReference type="PROSITE" id="PS50004">
    <property type="entry name" value="C2"/>
    <property type="match status" value="1"/>
</dbReference>
<sequence length="618" mass="70822">MAKSGQKKRFKKQSFKKLLKESTDVGLPFSDLVFKAEDKSVAVTSQYRTQLDVGRIVWKRPKELVDLPNLLYAEKLGPAADVEFVGNGPNKWFIAASLAVATHKSVLFKVIPKSEGHFLRGILKFNFWHLGDWLKVVVDDRLPTFDNHLIFSSSRSPQAYAKLYGSYEAMAANACLTYALMDMTGATVETIPLESDGKEREQFRMLSEELDKSALICVKSKESIPHNTYGLVNDSIYIIKNIKKPLSGSFRKTFSKDRDRESASIRIMSTIASNQKKNFSTNSQTERLQDFWISNEDFCKYFESLTICRTYTKDRESMIKGNSSSQFCFDVLESTMKIRNVFKRIELSSGRYLLSPICSDPELDLFLRVFTNKSTNLKILNQDMPRKNVLPFVSPKYPKFVTRITIISANILEKQDTFGSANPYCVFRCGRQVVKSNAIHDTLSPEWDHFSAIFYHNRFISIIVELWHHNLLIDHFMGRVEVLPKINTNAENSTSIQELDLYSRKKETKITGSVKLQPNRHHSTSLPTLPSQHLNTNHYSIMSLDLDDLNTSSMDKDLQDFLVIEQQKAHFQQQCLFGRSKLDSRSETCLNNCVDRFIDASLAITQRFAQLIQKQSMN</sequence>
<proteinExistence type="inferred from homology"/>
<dbReference type="OrthoDB" id="424753at2759"/>
<evidence type="ECO:0000259" key="6">
    <source>
        <dbReference type="PROSITE" id="PS50004"/>
    </source>
</evidence>
<dbReference type="Gene3D" id="2.60.40.150">
    <property type="entry name" value="C2 domain"/>
    <property type="match status" value="1"/>
</dbReference>
<dbReference type="SUPFAM" id="SSF144122">
    <property type="entry name" value="Tim10-like"/>
    <property type="match status" value="1"/>
</dbReference>
<dbReference type="InterPro" id="IPR038765">
    <property type="entry name" value="Papain-like_cys_pep_sf"/>
</dbReference>
<dbReference type="Pfam" id="PF02953">
    <property type="entry name" value="zf-Tim10_DDP"/>
    <property type="match status" value="1"/>
</dbReference>
<dbReference type="GO" id="GO:0004198">
    <property type="term" value="F:calcium-dependent cysteine-type endopeptidase activity"/>
    <property type="evidence" value="ECO:0007669"/>
    <property type="project" value="InterPro"/>
</dbReference>
<dbReference type="InterPro" id="IPR004217">
    <property type="entry name" value="Tim10-like"/>
</dbReference>
<dbReference type="PRINTS" id="PR00704">
    <property type="entry name" value="CALPAIN"/>
</dbReference>
<keyword evidence="3" id="KW-0378">Hydrolase</keyword>
<evidence type="ECO:0008006" key="10">
    <source>
        <dbReference type="Google" id="ProtNLM"/>
    </source>
</evidence>
<gene>
    <name evidence="8" type="ORF">OSB1V03_LOCUS3391</name>
</gene>
<dbReference type="PROSITE" id="PS50203">
    <property type="entry name" value="CALPAIN_CAT"/>
    <property type="match status" value="1"/>
</dbReference>
<dbReference type="SMART" id="SM00239">
    <property type="entry name" value="C2"/>
    <property type="match status" value="1"/>
</dbReference>
<reference evidence="8" key="1">
    <citation type="submission" date="2020-11" db="EMBL/GenBank/DDBJ databases">
        <authorList>
            <person name="Tran Van P."/>
        </authorList>
    </citation>
    <scope>NUCLEOTIDE SEQUENCE</scope>
</reference>
<dbReference type="SUPFAM" id="SSF54001">
    <property type="entry name" value="Cysteine proteinases"/>
    <property type="match status" value="1"/>
</dbReference>
<name>A0A7R9KGZ3_9ACAR</name>
<keyword evidence="4" id="KW-0788">Thiol protease</keyword>
<dbReference type="GO" id="GO:0006508">
    <property type="term" value="P:proteolysis"/>
    <property type="evidence" value="ECO:0007669"/>
    <property type="project" value="UniProtKB-KW"/>
</dbReference>
<keyword evidence="2" id="KW-0645">Protease</keyword>
<dbReference type="PANTHER" id="PTHR10183">
    <property type="entry name" value="CALPAIN"/>
    <property type="match status" value="1"/>
</dbReference>
<dbReference type="GO" id="GO:0005737">
    <property type="term" value="C:cytoplasm"/>
    <property type="evidence" value="ECO:0007669"/>
    <property type="project" value="TreeGrafter"/>
</dbReference>
<evidence type="ECO:0000313" key="9">
    <source>
        <dbReference type="Proteomes" id="UP000759131"/>
    </source>
</evidence>
<evidence type="ECO:0000256" key="2">
    <source>
        <dbReference type="ARBA" id="ARBA00022670"/>
    </source>
</evidence>
<dbReference type="InterPro" id="IPR035427">
    <property type="entry name" value="Tim10-like_dom_sf"/>
</dbReference>
<feature type="domain" description="C2" evidence="6">
    <location>
        <begin position="383"/>
        <end position="499"/>
    </location>
</feature>
<dbReference type="EMBL" id="CAJPIZ010001363">
    <property type="protein sequence ID" value="CAG2103360.1"/>
    <property type="molecule type" value="Genomic_DNA"/>
</dbReference>
<organism evidence="8">
    <name type="scientific">Medioppia subpectinata</name>
    <dbReference type="NCBI Taxonomy" id="1979941"/>
    <lineage>
        <taxon>Eukaryota</taxon>
        <taxon>Metazoa</taxon>
        <taxon>Ecdysozoa</taxon>
        <taxon>Arthropoda</taxon>
        <taxon>Chelicerata</taxon>
        <taxon>Arachnida</taxon>
        <taxon>Acari</taxon>
        <taxon>Acariformes</taxon>
        <taxon>Sarcoptiformes</taxon>
        <taxon>Oribatida</taxon>
        <taxon>Brachypylina</taxon>
        <taxon>Oppioidea</taxon>
        <taxon>Oppiidae</taxon>
        <taxon>Medioppia</taxon>
    </lineage>
</organism>
<dbReference type="Proteomes" id="UP000759131">
    <property type="component" value="Unassembled WGS sequence"/>
</dbReference>
<dbReference type="InterPro" id="IPR022684">
    <property type="entry name" value="Calpain_cysteine_protease"/>
</dbReference>